<dbReference type="AlphaFoldDB" id="A0A0J7XNT4"/>
<comment type="caution">
    <text evidence="1">The sequence shown here is derived from an EMBL/GenBank/DDBJ whole genome shotgun (WGS) entry which is preliminary data.</text>
</comment>
<dbReference type="PATRIC" id="fig|1114963.3.peg.3387"/>
<organism evidence="1 2">
    <name type="scientific">Novosphingobium barchaimii LL02</name>
    <dbReference type="NCBI Taxonomy" id="1114963"/>
    <lineage>
        <taxon>Bacteria</taxon>
        <taxon>Pseudomonadati</taxon>
        <taxon>Pseudomonadota</taxon>
        <taxon>Alphaproteobacteria</taxon>
        <taxon>Sphingomonadales</taxon>
        <taxon>Sphingomonadaceae</taxon>
        <taxon>Novosphingobium</taxon>
    </lineage>
</organism>
<evidence type="ECO:0000313" key="1">
    <source>
        <dbReference type="EMBL" id="KMS53601.1"/>
    </source>
</evidence>
<keyword evidence="2" id="KW-1185">Reference proteome</keyword>
<dbReference type="EMBL" id="JACU01000007">
    <property type="protein sequence ID" value="KMS53601.1"/>
    <property type="molecule type" value="Genomic_DNA"/>
</dbReference>
<proteinExistence type="predicted"/>
<dbReference type="Proteomes" id="UP000052268">
    <property type="component" value="Unassembled WGS sequence"/>
</dbReference>
<protein>
    <submittedName>
        <fullName evidence="1">Uncharacterized protein</fullName>
    </submittedName>
</protein>
<accession>A0A0J7XNT4</accession>
<dbReference type="RefSeq" id="WP_059152470.1">
    <property type="nucleotide sequence ID" value="NZ_KQ130455.1"/>
</dbReference>
<reference evidence="1 2" key="1">
    <citation type="journal article" date="2015" name="G3 (Bethesda)">
        <title>Insights into Ongoing Evolution of the Hexachlorocyclohexane Catabolic Pathway from Comparative Genomics of Ten Sphingomonadaceae Strains.</title>
        <authorList>
            <person name="Pearce S.L."/>
            <person name="Oakeshott J.G."/>
            <person name="Pandey G."/>
        </authorList>
    </citation>
    <scope>NUCLEOTIDE SEQUENCE [LARGE SCALE GENOMIC DNA]</scope>
    <source>
        <strain evidence="1 2">LL02</strain>
    </source>
</reference>
<evidence type="ECO:0000313" key="2">
    <source>
        <dbReference type="Proteomes" id="UP000052268"/>
    </source>
</evidence>
<sequence>MSLQTALHEATRRAQALDFSAENERIAGIDQQLGQIEEAIQGARARREEVLQLVRELNGESNPARRSTLDIDDGNAVADALLAGVAPADAAASKFDRGALEHERDALSEGLSALATRRTALQRQRQDTQRAAARRALEELRPLCQAYLDKAKEGATLIMESFAALSAIGRATNSNPPGLNETAHAATGVSTSGSLLALGNSMPVPDEVVALAAILAGKGAAYMGGLPKSVQLRDHYEPATLAVAMRREVAPAPQRSVFYR</sequence>
<gene>
    <name evidence="1" type="ORF">V474_22740</name>
</gene>
<name>A0A0J7XNT4_9SPHN</name>